<evidence type="ECO:0000256" key="10">
    <source>
        <dbReference type="ARBA" id="ARBA00023303"/>
    </source>
</evidence>
<sequence length="700" mass="78630">MDMNSGYRDTPPPLAPLRNKNPTVYSSEQNERDSLNVSLPPHMSDLPNGGGKSRRGGDHVGKMKSGHNFLGFLNSRNSGLLEQRESFSYFWVLLSTLYGKILIVLMITFCLIEVMDNSVKLLTLQGFYLVYLYLGSIGVIICIYIWVLVDSCSTWNTIDSPNITTSVMADAELGSMTMTRFDSLKRAHISRDKTSATSFYIRIGALAFGLGTLVFNGLEMAMHSLMEGSCLSGVVFVHPILHGLFTFLQMHFLFVNSQVLVEKFGPIARFGFMHLAATNLALWIRLVIWESGVEWVYFVHLAQSSGTHLRSLASFGDSDIPTPLHLRGYPKFITDSTSAEAHRMERDVNLPSNVSWNGYIYRPISENHISEVVNLHQCLNTNSLGQLWTSSMPFLYPFIVQFSLIAAGVTYVMGKNVGMDRLKSFQYVNSMNKKHHRSSDSNNHHKSLKSTYSYEVDAIDCSSASKGLFLGLLCLVIVIVIIIIFLVVKEDPDFPMEILFWMTSGTLCGILVISLISSIIGLYQIRKLSHTGYIPTQVDKLFSSVTLTGVIFYSVFGIVIGSCGLYISMDTATSKYDKQIHLMLILVNSVQLLQTTFQSTLLGEALRRGSITTHQILTKPGRQVITFLLCSNGALWAFDSFITQSWLSQELQLRFMGLLAWGVISRISLPLLVFYRFHSGVLLLEIWQRTYRSFKFDNLN</sequence>
<organism evidence="13 14">
    <name type="scientific">Diaphorina citri</name>
    <name type="common">Asian citrus psyllid</name>
    <dbReference type="NCBI Taxonomy" id="121845"/>
    <lineage>
        <taxon>Eukaryota</taxon>
        <taxon>Metazoa</taxon>
        <taxon>Ecdysozoa</taxon>
        <taxon>Arthropoda</taxon>
        <taxon>Hexapoda</taxon>
        <taxon>Insecta</taxon>
        <taxon>Pterygota</taxon>
        <taxon>Neoptera</taxon>
        <taxon>Paraneoptera</taxon>
        <taxon>Hemiptera</taxon>
        <taxon>Sternorrhyncha</taxon>
        <taxon>Psylloidea</taxon>
        <taxon>Psyllidae</taxon>
        <taxon>Diaphorininae</taxon>
        <taxon>Diaphorina</taxon>
    </lineage>
</organism>
<feature type="transmembrane region" description="Helical" evidence="12">
    <location>
        <begin position="500"/>
        <end position="523"/>
    </location>
</feature>
<keyword evidence="10" id="KW-0407">Ion channel</keyword>
<keyword evidence="8" id="KW-0406">Ion transport</keyword>
<dbReference type="RefSeq" id="XP_026686566.1">
    <property type="nucleotide sequence ID" value="XM_026830765.1"/>
</dbReference>
<feature type="transmembrane region" description="Helical" evidence="12">
    <location>
        <begin position="89"/>
        <end position="115"/>
    </location>
</feature>
<name>A0A3Q0JDP8_DIACI</name>
<feature type="transmembrane region" description="Helical" evidence="12">
    <location>
        <begin position="468"/>
        <end position="488"/>
    </location>
</feature>
<keyword evidence="3" id="KW-0813">Transport</keyword>
<evidence type="ECO:0000256" key="11">
    <source>
        <dbReference type="SAM" id="MobiDB-lite"/>
    </source>
</evidence>
<dbReference type="OMA" id="WAIVVKI"/>
<keyword evidence="5 12" id="KW-0812">Transmembrane</keyword>
<dbReference type="Pfam" id="PF03189">
    <property type="entry name" value="Otopetrin"/>
    <property type="match status" value="1"/>
</dbReference>
<feature type="transmembrane region" description="Helical" evidence="12">
    <location>
        <begin position="127"/>
        <end position="149"/>
    </location>
</feature>
<comment type="subcellular location">
    <subcellularLocation>
        <location evidence="1">Cell membrane</location>
        <topology evidence="1">Multi-pass membrane protein</topology>
    </subcellularLocation>
</comment>
<comment type="similarity">
    <text evidence="2">Belongs to the otopetrin family.</text>
</comment>
<dbReference type="PaxDb" id="121845-A0A3Q0JDP8"/>
<feature type="transmembrane region" description="Helical" evidence="12">
    <location>
        <begin position="624"/>
        <end position="647"/>
    </location>
</feature>
<evidence type="ECO:0000256" key="4">
    <source>
        <dbReference type="ARBA" id="ARBA00022475"/>
    </source>
</evidence>
<dbReference type="PANTHER" id="PTHR21522">
    <property type="entry name" value="PROTON CHANNEL OTOP"/>
    <property type="match status" value="1"/>
</dbReference>
<proteinExistence type="inferred from homology"/>
<feature type="transmembrane region" description="Helical" evidence="12">
    <location>
        <begin position="267"/>
        <end position="288"/>
    </location>
</feature>
<accession>A0A3Q0JDP8</accession>
<dbReference type="KEGG" id="dci:103519181"/>
<keyword evidence="4" id="KW-1003">Cell membrane</keyword>
<feature type="transmembrane region" description="Helical" evidence="12">
    <location>
        <begin position="653"/>
        <end position="675"/>
    </location>
</feature>
<dbReference type="InterPro" id="IPR004878">
    <property type="entry name" value="Otopetrin"/>
</dbReference>
<dbReference type="Proteomes" id="UP000079169">
    <property type="component" value="Unplaced"/>
</dbReference>
<evidence type="ECO:0000256" key="6">
    <source>
        <dbReference type="ARBA" id="ARBA00022781"/>
    </source>
</evidence>
<feature type="transmembrane region" description="Helical" evidence="12">
    <location>
        <begin position="199"/>
        <end position="216"/>
    </location>
</feature>
<reference evidence="14" key="1">
    <citation type="submission" date="2025-08" db="UniProtKB">
        <authorList>
            <consortium name="RefSeq"/>
        </authorList>
    </citation>
    <scope>IDENTIFICATION</scope>
</reference>
<evidence type="ECO:0000256" key="5">
    <source>
        <dbReference type="ARBA" id="ARBA00022692"/>
    </source>
</evidence>
<gene>
    <name evidence="14" type="primary">LOC103519181</name>
</gene>
<dbReference type="PANTHER" id="PTHR21522:SF32">
    <property type="entry name" value="OTOPETRIN-2"/>
    <property type="match status" value="1"/>
</dbReference>
<feature type="transmembrane region" description="Helical" evidence="12">
    <location>
        <begin position="580"/>
        <end position="603"/>
    </location>
</feature>
<keyword evidence="9 12" id="KW-0472">Membrane</keyword>
<dbReference type="AlphaFoldDB" id="A0A3Q0JDP8"/>
<evidence type="ECO:0000313" key="14">
    <source>
        <dbReference type="RefSeq" id="XP_026686566.1"/>
    </source>
</evidence>
<evidence type="ECO:0000313" key="13">
    <source>
        <dbReference type="Proteomes" id="UP000079169"/>
    </source>
</evidence>
<keyword evidence="7 12" id="KW-1133">Transmembrane helix</keyword>
<evidence type="ECO:0000256" key="7">
    <source>
        <dbReference type="ARBA" id="ARBA00022989"/>
    </source>
</evidence>
<dbReference type="STRING" id="121845.A0A3Q0JDP8"/>
<feature type="transmembrane region" description="Helical" evidence="12">
    <location>
        <begin position="544"/>
        <end position="568"/>
    </location>
</feature>
<dbReference type="GO" id="GO:0005886">
    <property type="term" value="C:plasma membrane"/>
    <property type="evidence" value="ECO:0007669"/>
    <property type="project" value="UniProtKB-SubCell"/>
</dbReference>
<protein>
    <submittedName>
        <fullName evidence="14">Proton channel OtopLc</fullName>
    </submittedName>
</protein>
<evidence type="ECO:0000256" key="3">
    <source>
        <dbReference type="ARBA" id="ARBA00022448"/>
    </source>
</evidence>
<evidence type="ECO:0000256" key="12">
    <source>
        <dbReference type="SAM" id="Phobius"/>
    </source>
</evidence>
<dbReference type="GO" id="GO:0015252">
    <property type="term" value="F:proton channel activity"/>
    <property type="evidence" value="ECO:0007669"/>
    <property type="project" value="InterPro"/>
</dbReference>
<evidence type="ECO:0000256" key="9">
    <source>
        <dbReference type="ARBA" id="ARBA00023136"/>
    </source>
</evidence>
<evidence type="ECO:0000256" key="2">
    <source>
        <dbReference type="ARBA" id="ARBA00006513"/>
    </source>
</evidence>
<feature type="transmembrane region" description="Helical" evidence="12">
    <location>
        <begin position="394"/>
        <end position="414"/>
    </location>
</feature>
<dbReference type="GeneID" id="103519181"/>
<keyword evidence="13" id="KW-1185">Reference proteome</keyword>
<feature type="region of interest" description="Disordered" evidence="11">
    <location>
        <begin position="1"/>
        <end position="58"/>
    </location>
</feature>
<keyword evidence="6" id="KW-0375">Hydrogen ion transport</keyword>
<feature type="transmembrane region" description="Helical" evidence="12">
    <location>
        <begin position="236"/>
        <end position="255"/>
    </location>
</feature>
<evidence type="ECO:0000256" key="8">
    <source>
        <dbReference type="ARBA" id="ARBA00023065"/>
    </source>
</evidence>
<evidence type="ECO:0000256" key="1">
    <source>
        <dbReference type="ARBA" id="ARBA00004651"/>
    </source>
</evidence>